<reference evidence="2 3" key="1">
    <citation type="journal article" date="2004" name="Science">
        <title>Illuminating the evolutionary history of chlamydiae.</title>
        <authorList>
            <person name="Horn M."/>
            <person name="Collingro A."/>
            <person name="Schmitz-Esser S."/>
            <person name="Beier C.L."/>
            <person name="Purkhold U."/>
            <person name="Fartmann B."/>
            <person name="Brandt P."/>
            <person name="Nyakatura G.J."/>
            <person name="Droege M."/>
            <person name="Frishman D."/>
            <person name="Rattei T."/>
            <person name="Mewes H."/>
            <person name="Wagner M."/>
        </authorList>
    </citation>
    <scope>NUCLEOTIDE SEQUENCE [LARGE SCALE GENOMIC DNA]</scope>
    <source>
        <strain evidence="2 3">UWE25</strain>
    </source>
</reference>
<keyword evidence="1" id="KW-0812">Transmembrane</keyword>
<feature type="transmembrane region" description="Helical" evidence="1">
    <location>
        <begin position="9"/>
        <end position="27"/>
    </location>
</feature>
<dbReference type="EMBL" id="BX908798">
    <property type="protein sequence ID" value="CAF23634.1"/>
    <property type="molecule type" value="Genomic_DNA"/>
</dbReference>
<accession>Q6MCR5</accession>
<sequence>MSASLTIRRFGYIASLLIFILGANLFYNESHTFWNSLSAAFLSSLLVLTSFIMISWLVQVFTK</sequence>
<name>Q6MCR5_PARUW</name>
<protein>
    <submittedName>
        <fullName evidence="2">Uncharacterized protein</fullName>
    </submittedName>
</protein>
<organism evidence="2 3">
    <name type="scientific">Protochlamydia amoebophila (strain UWE25)</name>
    <dbReference type="NCBI Taxonomy" id="264201"/>
    <lineage>
        <taxon>Bacteria</taxon>
        <taxon>Pseudomonadati</taxon>
        <taxon>Chlamydiota</taxon>
        <taxon>Chlamydiia</taxon>
        <taxon>Parachlamydiales</taxon>
        <taxon>Parachlamydiaceae</taxon>
        <taxon>Candidatus Protochlamydia</taxon>
    </lineage>
</organism>
<keyword evidence="1" id="KW-1133">Transmembrane helix</keyword>
<evidence type="ECO:0000313" key="2">
    <source>
        <dbReference type="EMBL" id="CAF23634.1"/>
    </source>
</evidence>
<gene>
    <name evidence="2" type="ORF">PC_RS04390</name>
</gene>
<keyword evidence="1" id="KW-0472">Membrane</keyword>
<feature type="transmembrane region" description="Helical" evidence="1">
    <location>
        <begin position="33"/>
        <end position="58"/>
    </location>
</feature>
<dbReference type="HOGENOM" id="CLU_2881850_0_0_0"/>
<evidence type="ECO:0000256" key="1">
    <source>
        <dbReference type="SAM" id="Phobius"/>
    </source>
</evidence>
<dbReference type="AlphaFoldDB" id="Q6MCR5"/>
<proteinExistence type="predicted"/>
<keyword evidence="3" id="KW-1185">Reference proteome</keyword>
<evidence type="ECO:0000313" key="3">
    <source>
        <dbReference type="Proteomes" id="UP000000529"/>
    </source>
</evidence>
<dbReference type="KEGG" id="pcu:PC_RS04390"/>
<dbReference type="Proteomes" id="UP000000529">
    <property type="component" value="Chromosome"/>
</dbReference>
<dbReference type="RefSeq" id="WP_011175460.1">
    <property type="nucleotide sequence ID" value="NC_005861.2"/>
</dbReference>